<dbReference type="OrthoDB" id="6424307at2759"/>
<evidence type="ECO:0000256" key="1">
    <source>
        <dbReference type="ARBA" id="ARBA00008645"/>
    </source>
</evidence>
<dbReference type="PANTHER" id="PTHR46118">
    <property type="entry name" value="PROTEIN ABHD11"/>
    <property type="match status" value="1"/>
</dbReference>
<comment type="catalytic activity">
    <reaction evidence="5">
        <text>a 1,2-diacyl-sn-glycerol + H2O = a 2-acylglycerol + a fatty acid + H(+)</text>
        <dbReference type="Rhea" id="RHEA:33275"/>
        <dbReference type="ChEBI" id="CHEBI:15377"/>
        <dbReference type="ChEBI" id="CHEBI:15378"/>
        <dbReference type="ChEBI" id="CHEBI:17389"/>
        <dbReference type="ChEBI" id="CHEBI:17815"/>
        <dbReference type="ChEBI" id="CHEBI:28868"/>
        <dbReference type="EC" id="3.1.1.116"/>
    </reaction>
</comment>
<dbReference type="EMBL" id="CAJPVJ010051739">
    <property type="protein sequence ID" value="CAG2183196.1"/>
    <property type="molecule type" value="Genomic_DNA"/>
</dbReference>
<comment type="catalytic activity">
    <reaction evidence="6">
        <text>a 1,3-diacyl-sn-glycerol + H2O = a 1-acyl-sn-glycerol + a fatty acid + H(+)</text>
        <dbReference type="Rhea" id="RHEA:38503"/>
        <dbReference type="ChEBI" id="CHEBI:15377"/>
        <dbReference type="ChEBI" id="CHEBI:15378"/>
        <dbReference type="ChEBI" id="CHEBI:28868"/>
        <dbReference type="ChEBI" id="CHEBI:64683"/>
        <dbReference type="ChEBI" id="CHEBI:77272"/>
    </reaction>
</comment>
<reference evidence="13" key="1">
    <citation type="submission" date="2020-11" db="EMBL/GenBank/DDBJ databases">
        <authorList>
            <person name="Tran Van P."/>
        </authorList>
    </citation>
    <scope>NUCLEOTIDE SEQUENCE</scope>
</reference>
<dbReference type="GO" id="GO:0052689">
    <property type="term" value="F:carboxylic ester hydrolase activity"/>
    <property type="evidence" value="ECO:0007669"/>
    <property type="project" value="TreeGrafter"/>
</dbReference>
<sequence length="98" mass="11107">MANDINLFLEENNYKKATLIGHSLGGRVVLQFSFLWPEIVEKLVVVDISPLSSIPRSFFTKPSFTDELSDSLRDIPQDMSLSEARKRVNDKIKPIISV</sequence>
<evidence type="ECO:0000256" key="6">
    <source>
        <dbReference type="ARBA" id="ARBA00043742"/>
    </source>
</evidence>
<evidence type="ECO:0000256" key="8">
    <source>
        <dbReference type="ARBA" id="ARBA00048283"/>
    </source>
</evidence>
<name>A0A7R9MTU4_9ACAR</name>
<proteinExistence type="inferred from homology"/>
<dbReference type="EC" id="3.1.1.116" evidence="3"/>
<comment type="catalytic activity">
    <reaction evidence="10">
        <text>1-octadecanoyl-2-(9Z-octadecenoyl)-sn-glycerol + H2O = 2-(9Z-octadecenoyl)-glycerol + octadecanoate + H(+)</text>
        <dbReference type="Rhea" id="RHEA:77103"/>
        <dbReference type="ChEBI" id="CHEBI:15377"/>
        <dbReference type="ChEBI" id="CHEBI:15378"/>
        <dbReference type="ChEBI" id="CHEBI:25629"/>
        <dbReference type="ChEBI" id="CHEBI:73990"/>
        <dbReference type="ChEBI" id="CHEBI:75468"/>
    </reaction>
</comment>
<comment type="catalytic activity">
    <reaction evidence="11">
        <text>1-octadecanoyl-2-(5Z,8Z,11Z,14Z-eicosatetraenoyl)-sn-glycerol + H2O = 2-(5Z,8Z,11Z,14Z-eicosatetraenoyl)-glycerol + octadecanoate + H(+)</text>
        <dbReference type="Rhea" id="RHEA:38507"/>
        <dbReference type="ChEBI" id="CHEBI:15377"/>
        <dbReference type="ChEBI" id="CHEBI:15378"/>
        <dbReference type="ChEBI" id="CHEBI:25629"/>
        <dbReference type="ChEBI" id="CHEBI:52392"/>
        <dbReference type="ChEBI" id="CHEBI:75728"/>
    </reaction>
</comment>
<dbReference type="InterPro" id="IPR029058">
    <property type="entry name" value="AB_hydrolase_fold"/>
</dbReference>
<protein>
    <recommendedName>
        <fullName evidence="7">sn-1-specific diacylglycerol lipase ABHD11</fullName>
        <ecNumber evidence="3">3.1.1.116</ecNumber>
    </recommendedName>
    <alternativeName>
        <fullName evidence="4">Alpha/beta hydrolase domain-containing protein 11</fullName>
    </alternativeName>
</protein>
<dbReference type="InterPro" id="IPR000073">
    <property type="entry name" value="AB_hydrolase_1"/>
</dbReference>
<dbReference type="Pfam" id="PF00561">
    <property type="entry name" value="Abhydrolase_1"/>
    <property type="match status" value="1"/>
</dbReference>
<feature type="non-terminal residue" evidence="13">
    <location>
        <position position="98"/>
    </location>
</feature>
<dbReference type="GO" id="GO:0005739">
    <property type="term" value="C:mitochondrion"/>
    <property type="evidence" value="ECO:0007669"/>
    <property type="project" value="TreeGrafter"/>
</dbReference>
<evidence type="ECO:0000256" key="7">
    <source>
        <dbReference type="ARBA" id="ARBA00044064"/>
    </source>
</evidence>
<feature type="domain" description="AB hydrolase-1" evidence="12">
    <location>
        <begin position="1"/>
        <end position="71"/>
    </location>
</feature>
<organism evidence="13">
    <name type="scientific">Oppiella nova</name>
    <dbReference type="NCBI Taxonomy" id="334625"/>
    <lineage>
        <taxon>Eukaryota</taxon>
        <taxon>Metazoa</taxon>
        <taxon>Ecdysozoa</taxon>
        <taxon>Arthropoda</taxon>
        <taxon>Chelicerata</taxon>
        <taxon>Arachnida</taxon>
        <taxon>Acari</taxon>
        <taxon>Acariformes</taxon>
        <taxon>Sarcoptiformes</taxon>
        <taxon>Oribatida</taxon>
        <taxon>Brachypylina</taxon>
        <taxon>Oppioidea</taxon>
        <taxon>Oppiidae</taxon>
        <taxon>Oppiella</taxon>
    </lineage>
</organism>
<evidence type="ECO:0000256" key="3">
    <source>
        <dbReference type="ARBA" id="ARBA00026104"/>
    </source>
</evidence>
<dbReference type="SUPFAM" id="SSF53474">
    <property type="entry name" value="alpha/beta-Hydrolases"/>
    <property type="match status" value="1"/>
</dbReference>
<evidence type="ECO:0000256" key="10">
    <source>
        <dbReference type="ARBA" id="ARBA00048513"/>
    </source>
</evidence>
<evidence type="ECO:0000256" key="5">
    <source>
        <dbReference type="ARBA" id="ARBA00043667"/>
    </source>
</evidence>
<evidence type="ECO:0000259" key="12">
    <source>
        <dbReference type="Pfam" id="PF00561"/>
    </source>
</evidence>
<dbReference type="Gene3D" id="3.40.50.1820">
    <property type="entry name" value="alpha/beta hydrolase"/>
    <property type="match status" value="1"/>
</dbReference>
<dbReference type="EMBL" id="OC966564">
    <property type="protein sequence ID" value="CAD7666069.1"/>
    <property type="molecule type" value="Genomic_DNA"/>
</dbReference>
<accession>A0A7R9MTU4</accession>
<evidence type="ECO:0000256" key="4">
    <source>
        <dbReference type="ARBA" id="ARBA00042703"/>
    </source>
</evidence>
<evidence type="ECO:0000256" key="9">
    <source>
        <dbReference type="ARBA" id="ARBA00048504"/>
    </source>
</evidence>
<gene>
    <name evidence="13" type="ORF">ONB1V03_LOCUS22617</name>
</gene>
<evidence type="ECO:0000256" key="11">
    <source>
        <dbReference type="ARBA" id="ARBA00048919"/>
    </source>
</evidence>
<comment type="catalytic activity">
    <reaction evidence="9">
        <text>1,2-didecanoylglycerol + H2O = decanoylglycerol + decanoate + H(+)</text>
        <dbReference type="Rhea" id="RHEA:48596"/>
        <dbReference type="ChEBI" id="CHEBI:11152"/>
        <dbReference type="ChEBI" id="CHEBI:15377"/>
        <dbReference type="ChEBI" id="CHEBI:15378"/>
        <dbReference type="ChEBI" id="CHEBI:27689"/>
        <dbReference type="ChEBI" id="CHEBI:90605"/>
    </reaction>
</comment>
<evidence type="ECO:0000313" key="13">
    <source>
        <dbReference type="EMBL" id="CAD7666069.1"/>
    </source>
</evidence>
<dbReference type="Proteomes" id="UP000728032">
    <property type="component" value="Unassembled WGS sequence"/>
</dbReference>
<keyword evidence="14" id="KW-1185">Reference proteome</keyword>
<keyword evidence="2" id="KW-0378">Hydrolase</keyword>
<dbReference type="PANTHER" id="PTHR46118:SF4">
    <property type="entry name" value="PROTEIN ABHD11"/>
    <property type="match status" value="1"/>
</dbReference>
<evidence type="ECO:0000256" key="2">
    <source>
        <dbReference type="ARBA" id="ARBA00022801"/>
    </source>
</evidence>
<comment type="catalytic activity">
    <reaction evidence="8">
        <text>1-octadecanoyl-2-(4Z,7Z,10Z,13Z,16Z,19Z-docosahexaenoyl)-sn-glycerol + H2O = 2-(4Z,7Z,10Z,13Z,16Z,19Z-docosahexaenoyl)-glycerol + octadecanoate + H(+)</text>
        <dbReference type="Rhea" id="RHEA:77107"/>
        <dbReference type="ChEBI" id="CHEBI:15377"/>
        <dbReference type="ChEBI" id="CHEBI:15378"/>
        <dbReference type="ChEBI" id="CHEBI:25629"/>
        <dbReference type="ChEBI" id="CHEBI:77129"/>
        <dbReference type="ChEBI" id="CHEBI:186738"/>
    </reaction>
</comment>
<evidence type="ECO:0000313" key="14">
    <source>
        <dbReference type="Proteomes" id="UP000728032"/>
    </source>
</evidence>
<comment type="similarity">
    <text evidence="1">Belongs to the AB hydrolase superfamily.</text>
</comment>
<dbReference type="AlphaFoldDB" id="A0A7R9MTU4"/>